<dbReference type="GO" id="GO:0003677">
    <property type="term" value="F:DNA binding"/>
    <property type="evidence" value="ECO:0007669"/>
    <property type="project" value="InterPro"/>
</dbReference>
<dbReference type="Pfam" id="PF03126">
    <property type="entry name" value="Plus-3"/>
    <property type="match status" value="1"/>
</dbReference>
<dbReference type="Gene3D" id="4.10.60.10">
    <property type="entry name" value="Zinc finger, CCHC-type"/>
    <property type="match status" value="1"/>
</dbReference>
<evidence type="ECO:0008006" key="7">
    <source>
        <dbReference type="Google" id="ProtNLM"/>
    </source>
</evidence>
<dbReference type="SUPFAM" id="SSF159042">
    <property type="entry name" value="Plus3-like"/>
    <property type="match status" value="1"/>
</dbReference>
<sequence length="1031" mass="113196">MAPHKANWGNELSLEGFVFMTGAGLGSESKFWFMMNVENSEMDLGLALGSSSKSIRTRLNYNSGAGVNAGSGMDMKYVPTDPLSELVWSSHKGLSLKCADSNLTEKGPSLPWDLGPREVVRSPSCSVGTNDDKRIHEGNLAASQPTLHVDSEAAKVASSTKSSSRNAAIVLGCLTGQEYLKTTDFLPLITSKSRPDIAMTQALSGQSNREREVYQNGRIDDVASPKPALGLEIALVSEVQTLGQHEALDTFMPTLRSLERGSTELSLAIEESKNKPEAYDFSSATRLEKLESSSENDVHHHIGKDAFRQKEEILLRDNPVPVESSPIGRRILLCKRKSKEKKPLFTRDTNGRMSESEDDSHGSMESCNSAGLFSKGRKRGSFEQQLIAQSKRMKKQVQEFPVSTSVSRQDSSFMNWISNMVKGLAKTNQDEGPPLALALVHPNHGLERCDHETAICNKNIDSGSRNMGFQNIFQAMSSRNMKVHDDYPVGGSKELLADKASGANVTPISCFWEGGKSCKQFLVSNESNLSTSGSEGRPSNQPCTVSTNVAATHATCMTNFAEDNINTNLTSDKAIDIVLSSNSSPVKQKAKSAENNYLDPSSEGKAKNNTDSKGDPLGSLWITRYTPKFPCPVLKENLHHQNKNGILECSTECTALIPWNPVNFNMDRNRSGAKEYSPADSVNDARKELQNHVTSTEASIGFKRSCAQVNQMPVSRDDPLLPSKTFKSTEAMASVFAKRLDAIKHIIPSNIKDDAASTRTTCFFCGRSGHNLRDCAEVKEGELKGLLRNVSLYDGAEDTPCLCIRCFQLDHWAIACSVASSSRQQQSGQDASFADHQSVGKVELHKHSRRFSTLLQTKEGNPPSSGLDDAQKGIATRSAEDDSKENHILPLCSFDTKQLSDAPQGMFDTIRRLRLSRVDILKWKKSHNSFLHLDGFYLRLRLGKLEGVGGTGYYVACVNGKQSEDSPRNSKSPISVAVGGIKCLVESQYVSNNDFLEDELKTWWRATSRSGEIPTENYLKSKVEERKKLGL</sequence>
<name>A0AA88U6T8_9ASTE</name>
<feature type="region of interest" description="Disordered" evidence="2">
    <location>
        <begin position="342"/>
        <end position="365"/>
    </location>
</feature>
<feature type="domain" description="Plus3" evidence="4">
    <location>
        <begin position="904"/>
        <end position="1031"/>
    </location>
</feature>
<keyword evidence="1" id="KW-0863">Zinc-finger</keyword>
<dbReference type="PANTHER" id="PTHR38940">
    <property type="entry name" value="PLUS3 DOMAIN-CONTAINING PROTEIN"/>
    <property type="match status" value="1"/>
</dbReference>
<dbReference type="AlphaFoldDB" id="A0AA88U6T8"/>
<reference evidence="5" key="1">
    <citation type="submission" date="2022-12" db="EMBL/GenBank/DDBJ databases">
        <title>Draft genome assemblies for two species of Escallonia (Escalloniales).</title>
        <authorList>
            <person name="Chanderbali A."/>
            <person name="Dervinis C."/>
            <person name="Anghel I."/>
            <person name="Soltis D."/>
            <person name="Soltis P."/>
            <person name="Zapata F."/>
        </authorList>
    </citation>
    <scope>NUCLEOTIDE SEQUENCE</scope>
    <source>
        <strain evidence="5">UCBG92.1500</strain>
        <tissue evidence="5">Leaf</tissue>
    </source>
</reference>
<dbReference type="PROSITE" id="PS51360">
    <property type="entry name" value="PLUS3"/>
    <property type="match status" value="1"/>
</dbReference>
<evidence type="ECO:0000259" key="3">
    <source>
        <dbReference type="PROSITE" id="PS50158"/>
    </source>
</evidence>
<dbReference type="InterPro" id="IPR036128">
    <property type="entry name" value="Plus3-like_sf"/>
</dbReference>
<organism evidence="5 6">
    <name type="scientific">Escallonia rubra</name>
    <dbReference type="NCBI Taxonomy" id="112253"/>
    <lineage>
        <taxon>Eukaryota</taxon>
        <taxon>Viridiplantae</taxon>
        <taxon>Streptophyta</taxon>
        <taxon>Embryophyta</taxon>
        <taxon>Tracheophyta</taxon>
        <taxon>Spermatophyta</taxon>
        <taxon>Magnoliopsida</taxon>
        <taxon>eudicotyledons</taxon>
        <taxon>Gunneridae</taxon>
        <taxon>Pentapetalae</taxon>
        <taxon>asterids</taxon>
        <taxon>campanulids</taxon>
        <taxon>Escalloniales</taxon>
        <taxon>Escalloniaceae</taxon>
        <taxon>Escallonia</taxon>
    </lineage>
</organism>
<dbReference type="EMBL" id="JAVXUO010002474">
    <property type="protein sequence ID" value="KAK2972945.1"/>
    <property type="molecule type" value="Genomic_DNA"/>
</dbReference>
<evidence type="ECO:0000256" key="2">
    <source>
        <dbReference type="SAM" id="MobiDB-lite"/>
    </source>
</evidence>
<dbReference type="SMART" id="SM00343">
    <property type="entry name" value="ZnF_C2HC"/>
    <property type="match status" value="2"/>
</dbReference>
<feature type="domain" description="CCHC-type" evidence="3">
    <location>
        <begin position="762"/>
        <end position="777"/>
    </location>
</feature>
<proteinExistence type="predicted"/>
<keyword evidence="1" id="KW-0862">Zinc</keyword>
<feature type="compositionally biased region" description="Basic and acidic residues" evidence="2">
    <location>
        <begin position="602"/>
        <end position="614"/>
    </location>
</feature>
<accession>A0AA88U6T8</accession>
<evidence type="ECO:0000313" key="6">
    <source>
        <dbReference type="Proteomes" id="UP001187471"/>
    </source>
</evidence>
<dbReference type="InterPro" id="IPR004343">
    <property type="entry name" value="Plus-3_dom"/>
</dbReference>
<keyword evidence="1" id="KW-0479">Metal-binding</keyword>
<evidence type="ECO:0000313" key="5">
    <source>
        <dbReference type="EMBL" id="KAK2972945.1"/>
    </source>
</evidence>
<protein>
    <recommendedName>
        <fullName evidence="7">Plus3 domain-containing protein</fullName>
    </recommendedName>
</protein>
<feature type="region of interest" description="Disordered" evidence="2">
    <location>
        <begin position="584"/>
        <end position="615"/>
    </location>
</feature>
<dbReference type="SMART" id="SM00719">
    <property type="entry name" value="Plus3"/>
    <property type="match status" value="1"/>
</dbReference>
<dbReference type="GO" id="GO:0008270">
    <property type="term" value="F:zinc ion binding"/>
    <property type="evidence" value="ECO:0007669"/>
    <property type="project" value="UniProtKB-KW"/>
</dbReference>
<gene>
    <name evidence="5" type="ORF">RJ640_022002</name>
</gene>
<dbReference type="Proteomes" id="UP001187471">
    <property type="component" value="Unassembled WGS sequence"/>
</dbReference>
<dbReference type="InterPro" id="IPR001878">
    <property type="entry name" value="Znf_CCHC"/>
</dbReference>
<evidence type="ECO:0000256" key="1">
    <source>
        <dbReference type="PROSITE-ProRule" id="PRU00047"/>
    </source>
</evidence>
<dbReference type="PROSITE" id="PS50158">
    <property type="entry name" value="ZF_CCHC"/>
    <property type="match status" value="1"/>
</dbReference>
<evidence type="ECO:0000259" key="4">
    <source>
        <dbReference type="PROSITE" id="PS51360"/>
    </source>
</evidence>
<comment type="caution">
    <text evidence="5">The sequence shown here is derived from an EMBL/GenBank/DDBJ whole genome shotgun (WGS) entry which is preliminary data.</text>
</comment>
<dbReference type="PANTHER" id="PTHR38940:SF4">
    <property type="entry name" value="OS01G0775100 PROTEIN"/>
    <property type="match status" value="1"/>
</dbReference>
<dbReference type="Gene3D" id="3.90.70.200">
    <property type="entry name" value="Plus-3 domain"/>
    <property type="match status" value="1"/>
</dbReference>
<keyword evidence="6" id="KW-1185">Reference proteome</keyword>